<dbReference type="Proteomes" id="UP001054837">
    <property type="component" value="Unassembled WGS sequence"/>
</dbReference>
<keyword evidence="2" id="KW-1185">Reference proteome</keyword>
<accession>A0AAV4SQB1</accession>
<evidence type="ECO:0000313" key="1">
    <source>
        <dbReference type="EMBL" id="GIY35051.1"/>
    </source>
</evidence>
<evidence type="ECO:0000313" key="2">
    <source>
        <dbReference type="Proteomes" id="UP001054837"/>
    </source>
</evidence>
<organism evidence="1 2">
    <name type="scientific">Caerostris darwini</name>
    <dbReference type="NCBI Taxonomy" id="1538125"/>
    <lineage>
        <taxon>Eukaryota</taxon>
        <taxon>Metazoa</taxon>
        <taxon>Ecdysozoa</taxon>
        <taxon>Arthropoda</taxon>
        <taxon>Chelicerata</taxon>
        <taxon>Arachnida</taxon>
        <taxon>Araneae</taxon>
        <taxon>Araneomorphae</taxon>
        <taxon>Entelegynae</taxon>
        <taxon>Araneoidea</taxon>
        <taxon>Araneidae</taxon>
        <taxon>Caerostris</taxon>
    </lineage>
</organism>
<name>A0AAV4SQB1_9ARAC</name>
<proteinExistence type="predicted"/>
<gene>
    <name evidence="1" type="ORF">CDAR_97551</name>
</gene>
<comment type="caution">
    <text evidence="1">The sequence shown here is derived from an EMBL/GenBank/DDBJ whole genome shotgun (WGS) entry which is preliminary data.</text>
</comment>
<dbReference type="EMBL" id="BPLQ01008127">
    <property type="protein sequence ID" value="GIY35051.1"/>
    <property type="molecule type" value="Genomic_DNA"/>
</dbReference>
<protein>
    <submittedName>
        <fullName evidence="1">Uncharacterized protein</fullName>
    </submittedName>
</protein>
<sequence>MQHLTGHHQFSEDSAEPATFTHIEPKNMLTKNVGAMEHGILMRGTKNGAITVAVVVWRECAVFNTFTLLPMLFLSCFCCRRCLYFLLTSNCKCIASPCTRTYLLPF</sequence>
<reference evidence="1 2" key="1">
    <citation type="submission" date="2021-06" db="EMBL/GenBank/DDBJ databases">
        <title>Caerostris darwini draft genome.</title>
        <authorList>
            <person name="Kono N."/>
            <person name="Arakawa K."/>
        </authorList>
    </citation>
    <scope>NUCLEOTIDE SEQUENCE [LARGE SCALE GENOMIC DNA]</scope>
</reference>
<dbReference type="AlphaFoldDB" id="A0AAV4SQB1"/>